<dbReference type="GO" id="GO:0016602">
    <property type="term" value="C:CCAAT-binding factor complex"/>
    <property type="evidence" value="ECO:0007669"/>
    <property type="project" value="InterPro"/>
</dbReference>
<accession>A0A1Q3AMZ4</accession>
<dbReference type="SMART" id="SM00521">
    <property type="entry name" value="CBF"/>
    <property type="match status" value="1"/>
</dbReference>
<evidence type="ECO:0000256" key="7">
    <source>
        <dbReference type="ARBA" id="ARBA00025911"/>
    </source>
</evidence>
<evidence type="ECO:0000313" key="11">
    <source>
        <dbReference type="Proteomes" id="UP000187406"/>
    </source>
</evidence>
<organism evidence="10 11">
    <name type="scientific">Cephalotus follicularis</name>
    <name type="common">Albany pitcher plant</name>
    <dbReference type="NCBI Taxonomy" id="3775"/>
    <lineage>
        <taxon>Eukaryota</taxon>
        <taxon>Viridiplantae</taxon>
        <taxon>Streptophyta</taxon>
        <taxon>Embryophyta</taxon>
        <taxon>Tracheophyta</taxon>
        <taxon>Spermatophyta</taxon>
        <taxon>Magnoliopsida</taxon>
        <taxon>eudicotyledons</taxon>
        <taxon>Gunneridae</taxon>
        <taxon>Pentapetalae</taxon>
        <taxon>rosids</taxon>
        <taxon>fabids</taxon>
        <taxon>Oxalidales</taxon>
        <taxon>Cephalotaceae</taxon>
        <taxon>Cephalotus</taxon>
    </lineage>
</organism>
<reference evidence="11" key="1">
    <citation type="submission" date="2016-04" db="EMBL/GenBank/DDBJ databases">
        <title>Cephalotus genome sequencing.</title>
        <authorList>
            <person name="Fukushima K."/>
            <person name="Hasebe M."/>
            <person name="Fang X."/>
        </authorList>
    </citation>
    <scope>NUCLEOTIDE SEQUENCE [LARGE SCALE GENOMIC DNA]</scope>
    <source>
        <strain evidence="11">cv. St1</strain>
    </source>
</reference>
<protein>
    <recommendedName>
        <fullName evidence="8">Nuclear transcription factor Y subunit</fullName>
    </recommendedName>
</protein>
<feature type="compositionally biased region" description="Basic and acidic residues" evidence="9">
    <location>
        <begin position="229"/>
        <end position="239"/>
    </location>
</feature>
<evidence type="ECO:0000256" key="1">
    <source>
        <dbReference type="ARBA" id="ARBA00004123"/>
    </source>
</evidence>
<dbReference type="GO" id="GO:0003677">
    <property type="term" value="F:DNA binding"/>
    <property type="evidence" value="ECO:0007669"/>
    <property type="project" value="UniProtKB-KW"/>
</dbReference>
<dbReference type="Pfam" id="PF02045">
    <property type="entry name" value="CBFB_NFYA"/>
    <property type="match status" value="1"/>
</dbReference>
<comment type="subcellular location">
    <subcellularLocation>
        <location evidence="1 8">Nucleus</location>
    </subcellularLocation>
</comment>
<sequence length="335" mass="37219">MQSKPGSANQIEPDPHAIPPSVYTEPWWRNVNYSATSSAVTRGNTSNSSSLEVPNGSESNDGQSHSDDELNEDNEDATKEPQTTTSQPGNCGQENQNLQHVMLTMPAMRNECLTQPPQLELVGHSIECASNPYQDPYYGGMMSYGHQPLPLGYPPFGTPHARMALPLEMAQEPVYVNAKQYQGILRRRQARAKAELERRLIKVRRPYLHESRHQHAMRRARGTGGRFAKKIDDASKSTTEKMGTGSGQALSSQSASSSGSEHLPSDSAETWNSSISQQEARESQVHDTQEAHNYINGSALYPNHSGMPWEDERRLFRTTAEEHLFKPGFTEASCH</sequence>
<feature type="compositionally biased region" description="Low complexity" evidence="9">
    <location>
        <begin position="247"/>
        <end position="260"/>
    </location>
</feature>
<evidence type="ECO:0000256" key="4">
    <source>
        <dbReference type="ARBA" id="ARBA00023159"/>
    </source>
</evidence>
<feature type="region of interest" description="Disordered" evidence="9">
    <location>
        <begin position="37"/>
        <end position="94"/>
    </location>
</feature>
<dbReference type="PANTHER" id="PTHR12632">
    <property type="entry name" value="TRANSCRIPTION FACTOR NF-Y ALPHA-RELATED"/>
    <property type="match status" value="1"/>
</dbReference>
<dbReference type="InterPro" id="IPR018362">
    <property type="entry name" value="CCAAT-binding_factor_CS"/>
</dbReference>
<dbReference type="OrthoDB" id="1097733at2759"/>
<dbReference type="Gene3D" id="6.10.250.2430">
    <property type="match status" value="1"/>
</dbReference>
<dbReference type="Proteomes" id="UP000187406">
    <property type="component" value="Unassembled WGS sequence"/>
</dbReference>
<dbReference type="PROSITE" id="PS51152">
    <property type="entry name" value="NFYA_HAP2_2"/>
    <property type="match status" value="1"/>
</dbReference>
<feature type="compositionally biased region" description="Polar residues" evidence="9">
    <location>
        <begin position="80"/>
        <end position="94"/>
    </location>
</feature>
<dbReference type="InterPro" id="IPR001289">
    <property type="entry name" value="NFYA"/>
</dbReference>
<keyword evidence="2 8" id="KW-0805">Transcription regulation</keyword>
<proteinExistence type="inferred from homology"/>
<name>A0A1Q3AMZ4_CEPFO</name>
<comment type="subunit">
    <text evidence="7">Heterotrimeric transcription factor composed of three components, NF-YA, NF-YB and NF-YC. NF-YB and NF-YC must interact and dimerize for NF-YA association and DNA binding.</text>
</comment>
<feature type="region of interest" description="Disordered" evidence="9">
    <location>
        <begin position="1"/>
        <end position="25"/>
    </location>
</feature>
<dbReference type="PRINTS" id="PR00616">
    <property type="entry name" value="CCAATSUBUNTB"/>
</dbReference>
<keyword evidence="6 8" id="KW-0539">Nucleus</keyword>
<evidence type="ECO:0000313" key="10">
    <source>
        <dbReference type="EMBL" id="GAV56932.1"/>
    </source>
</evidence>
<dbReference type="FunCoup" id="A0A1Q3AMZ4">
    <property type="interactions" value="171"/>
</dbReference>
<evidence type="ECO:0000256" key="3">
    <source>
        <dbReference type="ARBA" id="ARBA00023125"/>
    </source>
</evidence>
<evidence type="ECO:0000256" key="9">
    <source>
        <dbReference type="SAM" id="MobiDB-lite"/>
    </source>
</evidence>
<keyword evidence="4" id="KW-0010">Activator</keyword>
<dbReference type="PROSITE" id="PS00686">
    <property type="entry name" value="NFYA_HAP2_1"/>
    <property type="match status" value="1"/>
</dbReference>
<evidence type="ECO:0000256" key="5">
    <source>
        <dbReference type="ARBA" id="ARBA00023163"/>
    </source>
</evidence>
<feature type="compositionally biased region" description="Polar residues" evidence="9">
    <location>
        <begin position="37"/>
        <end position="63"/>
    </location>
</feature>
<feature type="compositionally biased region" description="Basic and acidic residues" evidence="9">
    <location>
        <begin position="279"/>
        <end position="288"/>
    </location>
</feature>
<evidence type="ECO:0000256" key="2">
    <source>
        <dbReference type="ARBA" id="ARBA00023015"/>
    </source>
</evidence>
<keyword evidence="11" id="KW-1185">Reference proteome</keyword>
<dbReference type="GO" id="GO:0003700">
    <property type="term" value="F:DNA-binding transcription factor activity"/>
    <property type="evidence" value="ECO:0007669"/>
    <property type="project" value="UniProtKB-UniRule"/>
</dbReference>
<comment type="caution">
    <text evidence="10">The sequence shown here is derived from an EMBL/GenBank/DDBJ whole genome shotgun (WGS) entry which is preliminary data.</text>
</comment>
<dbReference type="AlphaFoldDB" id="A0A1Q3AMZ4"/>
<evidence type="ECO:0000256" key="8">
    <source>
        <dbReference type="RuleBase" id="RU367155"/>
    </source>
</evidence>
<gene>
    <name evidence="10" type="ORF">CFOL_v3_00471</name>
</gene>
<keyword evidence="3 8" id="KW-0238">DNA-binding</keyword>
<dbReference type="InParanoid" id="A0A1Q3AMZ4"/>
<evidence type="ECO:0000256" key="6">
    <source>
        <dbReference type="ARBA" id="ARBA00023242"/>
    </source>
</evidence>
<keyword evidence="5 8" id="KW-0804">Transcription</keyword>
<comment type="similarity">
    <text evidence="8">Belongs to the NFYA/HAP2 subunit family.</text>
</comment>
<feature type="compositionally biased region" description="Polar residues" evidence="9">
    <location>
        <begin position="1"/>
        <end position="10"/>
    </location>
</feature>
<dbReference type="STRING" id="3775.A0A1Q3AMZ4"/>
<feature type="region of interest" description="Disordered" evidence="9">
    <location>
        <begin position="207"/>
        <end position="288"/>
    </location>
</feature>
<feature type="compositionally biased region" description="Polar residues" evidence="9">
    <location>
        <begin position="267"/>
        <end position="278"/>
    </location>
</feature>
<comment type="function">
    <text evidence="8">Component of the sequence-specific heterotrimeric transcription factor (NF-Y) which specifically recognizes a 5'-CCAAT-3' box motif found in the promoters of its target genes.</text>
</comment>
<dbReference type="EMBL" id="BDDD01000011">
    <property type="protein sequence ID" value="GAV56932.1"/>
    <property type="molecule type" value="Genomic_DNA"/>
</dbReference>